<evidence type="ECO:0008006" key="7">
    <source>
        <dbReference type="Google" id="ProtNLM"/>
    </source>
</evidence>
<dbReference type="PROSITE" id="PS50002">
    <property type="entry name" value="SH3"/>
    <property type="match status" value="1"/>
</dbReference>
<keyword evidence="3" id="KW-0472">Membrane</keyword>
<dbReference type="SUPFAM" id="SSF50044">
    <property type="entry name" value="SH3-domain"/>
    <property type="match status" value="1"/>
</dbReference>
<dbReference type="PROSITE" id="PS51442">
    <property type="entry name" value="M_PRO"/>
    <property type="match status" value="1"/>
</dbReference>
<keyword evidence="1 2" id="KW-0728">SH3 domain</keyword>
<keyword evidence="3" id="KW-0812">Transmembrane</keyword>
<reference evidence="6" key="1">
    <citation type="submission" date="2020-11" db="EMBL/GenBank/DDBJ databases">
        <authorList>
            <person name="Tran Van P."/>
        </authorList>
    </citation>
    <scope>NUCLEOTIDE SEQUENCE</scope>
</reference>
<proteinExistence type="predicted"/>
<evidence type="ECO:0000256" key="2">
    <source>
        <dbReference type="PROSITE-ProRule" id="PRU00192"/>
    </source>
</evidence>
<organism evidence="6">
    <name type="scientific">Timema tahoe</name>
    <dbReference type="NCBI Taxonomy" id="61484"/>
    <lineage>
        <taxon>Eukaryota</taxon>
        <taxon>Metazoa</taxon>
        <taxon>Ecdysozoa</taxon>
        <taxon>Arthropoda</taxon>
        <taxon>Hexapoda</taxon>
        <taxon>Insecta</taxon>
        <taxon>Pterygota</taxon>
        <taxon>Neoptera</taxon>
        <taxon>Polyneoptera</taxon>
        <taxon>Phasmatodea</taxon>
        <taxon>Timematodea</taxon>
        <taxon>Timematoidea</taxon>
        <taxon>Timematidae</taxon>
        <taxon>Timema</taxon>
    </lineage>
</organism>
<dbReference type="InterPro" id="IPR001452">
    <property type="entry name" value="SH3_domain"/>
</dbReference>
<feature type="transmembrane region" description="Helical" evidence="3">
    <location>
        <begin position="12"/>
        <end position="31"/>
    </location>
</feature>
<protein>
    <recommendedName>
        <fullName evidence="7">Peroxin-13</fullName>
    </recommendedName>
</protein>
<evidence type="ECO:0000259" key="4">
    <source>
        <dbReference type="PROSITE" id="PS50002"/>
    </source>
</evidence>
<dbReference type="Gene3D" id="2.30.30.40">
    <property type="entry name" value="SH3 Domains"/>
    <property type="match status" value="1"/>
</dbReference>
<sequence>MAYTDSVDTASLWHILIVLVFSVISLCLAQTNPNQEGLWKVAGTGTPEAGSQVMASASPRNRWPIIVYLLIVLGGPYFIWKKFLSKISLQQDGESKYWDPSKESAGKVYVMWDFQAASNQELSMRAGQVVYVAPKKYQPTSTQEWILVSPDKQRMGLVPLNFLGIPSQRNKTTAASSTRANTCDPQTAEAAPLHTQNRVHIPLEKIGPLGDPENATILDNETVSSVSENTNQTYLDGVKKMLQPQTTVDDCFK</sequence>
<evidence type="ECO:0000259" key="5">
    <source>
        <dbReference type="PROSITE" id="PS51442"/>
    </source>
</evidence>
<feature type="domain" description="SH3" evidence="4">
    <location>
        <begin position="103"/>
        <end position="168"/>
    </location>
</feature>
<dbReference type="Pfam" id="PF14604">
    <property type="entry name" value="SH3_9"/>
    <property type="match status" value="1"/>
</dbReference>
<dbReference type="InterPro" id="IPR036028">
    <property type="entry name" value="SH3-like_dom_sf"/>
</dbReference>
<gene>
    <name evidence="6" type="ORF">TTEB3V08_LOCUS9852</name>
</gene>
<name>A0A7R9NZC1_9NEOP</name>
<evidence type="ECO:0000313" key="6">
    <source>
        <dbReference type="EMBL" id="CAD7461949.1"/>
    </source>
</evidence>
<feature type="transmembrane region" description="Helical" evidence="3">
    <location>
        <begin position="63"/>
        <end position="80"/>
    </location>
</feature>
<dbReference type="AlphaFoldDB" id="A0A7R9NZC1"/>
<evidence type="ECO:0000256" key="3">
    <source>
        <dbReference type="SAM" id="Phobius"/>
    </source>
</evidence>
<dbReference type="SMART" id="SM00326">
    <property type="entry name" value="SH3"/>
    <property type="match status" value="1"/>
</dbReference>
<feature type="domain" description="Peptidase C30" evidence="5">
    <location>
        <begin position="236"/>
        <end position="253"/>
    </location>
</feature>
<dbReference type="InterPro" id="IPR008740">
    <property type="entry name" value="Peptidase_C30_CoV"/>
</dbReference>
<evidence type="ECO:0000256" key="1">
    <source>
        <dbReference type="ARBA" id="ARBA00022443"/>
    </source>
</evidence>
<dbReference type="GO" id="GO:0019082">
    <property type="term" value="P:viral protein processing"/>
    <property type="evidence" value="ECO:0007669"/>
    <property type="project" value="InterPro"/>
</dbReference>
<keyword evidence="3" id="KW-1133">Transmembrane helix</keyword>
<dbReference type="EMBL" id="OE005408">
    <property type="protein sequence ID" value="CAD7461949.1"/>
    <property type="molecule type" value="Genomic_DNA"/>
</dbReference>
<dbReference type="GO" id="GO:0008233">
    <property type="term" value="F:peptidase activity"/>
    <property type="evidence" value="ECO:0007669"/>
    <property type="project" value="InterPro"/>
</dbReference>
<accession>A0A7R9NZC1</accession>